<proteinExistence type="predicted"/>
<dbReference type="EMBL" id="BDGJ01000018">
    <property type="protein sequence ID" value="GAW91536.1"/>
    <property type="molecule type" value="Genomic_DNA"/>
</dbReference>
<dbReference type="AlphaFoldDB" id="A0A1Z5HPS5"/>
<evidence type="ECO:0000313" key="1">
    <source>
        <dbReference type="EMBL" id="GAW91536.1"/>
    </source>
</evidence>
<reference evidence="2" key="1">
    <citation type="journal article" date="2017" name="Appl. Environ. Microbiol.">
        <title>Genomic analysis of Calderihabitans maritimus KKC1, a thermophilic hydrogenogenic carboxydotrophic bacterium isolated from marine sediment.</title>
        <authorList>
            <person name="Omae K."/>
            <person name="Yoneda Y."/>
            <person name="Fukuyama Y."/>
            <person name="Yoshida T."/>
            <person name="Sako Y."/>
        </authorList>
    </citation>
    <scope>NUCLEOTIDE SEQUENCE [LARGE SCALE GENOMIC DNA]</scope>
    <source>
        <strain evidence="2">KKC1</strain>
    </source>
</reference>
<evidence type="ECO:0000313" key="2">
    <source>
        <dbReference type="Proteomes" id="UP000197032"/>
    </source>
</evidence>
<sequence>MFSFFGRKRTVDDLALRYKSGEEVSNSVGLLISILIRYPEVGAINFDPDKGVLKFTFILSQNEQENVLKSFSERLYEALQTYLLLEGKEFDVIWVGYAEYSNITVLEIHRDLQSLSQEEMSLIVNLLHEEFHEDLLVDDNGPLLEEDLLVHEELIQDMLDDFKSAFPKKRLMAIREEGRVLVFNK</sequence>
<accession>A0A1Z5HPS5</accession>
<dbReference type="Proteomes" id="UP000197032">
    <property type="component" value="Unassembled WGS sequence"/>
</dbReference>
<organism evidence="1 2">
    <name type="scientific">Calderihabitans maritimus</name>
    <dbReference type="NCBI Taxonomy" id="1246530"/>
    <lineage>
        <taxon>Bacteria</taxon>
        <taxon>Bacillati</taxon>
        <taxon>Bacillota</taxon>
        <taxon>Clostridia</taxon>
        <taxon>Neomoorellales</taxon>
        <taxon>Calderihabitantaceae</taxon>
        <taxon>Calderihabitans</taxon>
    </lineage>
</organism>
<gene>
    <name evidence="1" type="ORF">KKC1_06970</name>
</gene>
<comment type="caution">
    <text evidence="1">The sequence shown here is derived from an EMBL/GenBank/DDBJ whole genome shotgun (WGS) entry which is preliminary data.</text>
</comment>
<keyword evidence="2" id="KW-1185">Reference proteome</keyword>
<protein>
    <submittedName>
        <fullName evidence="1">Uncharacterized protein</fullName>
    </submittedName>
</protein>
<name>A0A1Z5HPS5_9FIRM</name>